<keyword evidence="7 8" id="KW-0349">Heme</keyword>
<comment type="subcellular location">
    <subcellularLocation>
        <location evidence="2">Membrane</location>
        <topology evidence="2">Single-pass membrane protein</topology>
    </subcellularLocation>
</comment>
<feature type="non-terminal residue" evidence="9">
    <location>
        <position position="468"/>
    </location>
</feature>
<dbReference type="OrthoDB" id="1470350at2759"/>
<feature type="non-terminal residue" evidence="9">
    <location>
        <position position="1"/>
    </location>
</feature>
<evidence type="ECO:0000313" key="10">
    <source>
        <dbReference type="Proteomes" id="UP000015453"/>
    </source>
</evidence>
<evidence type="ECO:0000256" key="6">
    <source>
        <dbReference type="ARBA" id="ARBA00023004"/>
    </source>
</evidence>
<evidence type="ECO:0000256" key="8">
    <source>
        <dbReference type="RuleBase" id="RU000461"/>
    </source>
</evidence>
<dbReference type="Pfam" id="PF00067">
    <property type="entry name" value="p450"/>
    <property type="match status" value="1"/>
</dbReference>
<dbReference type="InterPro" id="IPR002401">
    <property type="entry name" value="Cyt_P450_E_grp-I"/>
</dbReference>
<dbReference type="GO" id="GO:0004497">
    <property type="term" value="F:monooxygenase activity"/>
    <property type="evidence" value="ECO:0007669"/>
    <property type="project" value="UniProtKB-KW"/>
</dbReference>
<dbReference type="PROSITE" id="PS00086">
    <property type="entry name" value="CYTOCHROME_P450"/>
    <property type="match status" value="1"/>
</dbReference>
<proteinExistence type="inferred from homology"/>
<sequence>RSRNSKIADWPIVAMLPGLARNVHRVHDFIAEVLAESGGTFVFRGPVFGNTDMLVTSDPANVHYILSKNFHNFGKGPDFKKIFDILGDGIFAAEFESWEKQRRAAKAAVGNLAFHQFVARTVWGKVSETLVPMLRSASENEETIDLQTTFERLAFDTTCMQVLGHDPCSLSEEMPHLGHERAFSDAEEAILYRHFIPEVVWNLQKRLQIGTEKRLSAARMNLDAFLYRCISERERRPNTDLDQDVLARYMRGETEGMHLDKEMLRDSALSFLTAGKDTISAALTWFFWLVAMNPDVEYKIRREIRERFAAGEWSFAAVEEVRRFVYLHAALCETLRLYPPVGLQHKAPLKDDVLPSGHRVKANARTVISFHSMGRMESIWGKDSGEFRPDRWISGDGTIKLVPSFMFPAFNAGPRSCLGKEISFMQLKIVAAAVISRFTIRAAEGNRVLPRASVILHMKYGLRVRVYK</sequence>
<evidence type="ECO:0000256" key="2">
    <source>
        <dbReference type="ARBA" id="ARBA00004167"/>
    </source>
</evidence>
<accession>S8C8H5</accession>
<evidence type="ECO:0008006" key="11">
    <source>
        <dbReference type="Google" id="ProtNLM"/>
    </source>
</evidence>
<dbReference type="PRINTS" id="PR00463">
    <property type="entry name" value="EP450I"/>
</dbReference>
<keyword evidence="4 7" id="KW-0479">Metal-binding</keyword>
<gene>
    <name evidence="9" type="ORF">M569_14105</name>
</gene>
<comment type="similarity">
    <text evidence="3 8">Belongs to the cytochrome P450 family.</text>
</comment>
<organism evidence="9 10">
    <name type="scientific">Genlisea aurea</name>
    <dbReference type="NCBI Taxonomy" id="192259"/>
    <lineage>
        <taxon>Eukaryota</taxon>
        <taxon>Viridiplantae</taxon>
        <taxon>Streptophyta</taxon>
        <taxon>Embryophyta</taxon>
        <taxon>Tracheophyta</taxon>
        <taxon>Spermatophyta</taxon>
        <taxon>Magnoliopsida</taxon>
        <taxon>eudicotyledons</taxon>
        <taxon>Gunneridae</taxon>
        <taxon>Pentapetalae</taxon>
        <taxon>asterids</taxon>
        <taxon>lamiids</taxon>
        <taxon>Lamiales</taxon>
        <taxon>Lentibulariaceae</taxon>
        <taxon>Genlisea</taxon>
    </lineage>
</organism>
<reference evidence="9 10" key="1">
    <citation type="journal article" date="2013" name="BMC Genomics">
        <title>The miniature genome of a carnivorous plant Genlisea aurea contains a low number of genes and short non-coding sequences.</title>
        <authorList>
            <person name="Leushkin E.V."/>
            <person name="Sutormin R.A."/>
            <person name="Nabieva E.R."/>
            <person name="Penin A.A."/>
            <person name="Kondrashov A.S."/>
            <person name="Logacheva M.D."/>
        </authorList>
    </citation>
    <scope>NUCLEOTIDE SEQUENCE [LARGE SCALE GENOMIC DNA]</scope>
</reference>
<evidence type="ECO:0000256" key="5">
    <source>
        <dbReference type="ARBA" id="ARBA00023002"/>
    </source>
</evidence>
<dbReference type="GO" id="GO:0016020">
    <property type="term" value="C:membrane"/>
    <property type="evidence" value="ECO:0007669"/>
    <property type="project" value="UniProtKB-SubCell"/>
</dbReference>
<name>S8C8H5_9LAMI</name>
<dbReference type="Proteomes" id="UP000015453">
    <property type="component" value="Unassembled WGS sequence"/>
</dbReference>
<dbReference type="AlphaFoldDB" id="S8C8H5"/>
<keyword evidence="5 8" id="KW-0560">Oxidoreductase</keyword>
<comment type="caution">
    <text evidence="9">The sequence shown here is derived from an EMBL/GenBank/DDBJ whole genome shotgun (WGS) entry which is preliminary data.</text>
</comment>
<evidence type="ECO:0000256" key="4">
    <source>
        <dbReference type="ARBA" id="ARBA00022723"/>
    </source>
</evidence>
<dbReference type="InterPro" id="IPR001128">
    <property type="entry name" value="Cyt_P450"/>
</dbReference>
<evidence type="ECO:0000313" key="9">
    <source>
        <dbReference type="EMBL" id="EPS60696.1"/>
    </source>
</evidence>
<evidence type="ECO:0000256" key="3">
    <source>
        <dbReference type="ARBA" id="ARBA00010617"/>
    </source>
</evidence>
<dbReference type="SUPFAM" id="SSF48264">
    <property type="entry name" value="Cytochrome P450"/>
    <property type="match status" value="1"/>
</dbReference>
<dbReference type="Gene3D" id="1.10.630.10">
    <property type="entry name" value="Cytochrome P450"/>
    <property type="match status" value="1"/>
</dbReference>
<dbReference type="GO" id="GO:0005506">
    <property type="term" value="F:iron ion binding"/>
    <property type="evidence" value="ECO:0007669"/>
    <property type="project" value="InterPro"/>
</dbReference>
<comment type="cofactor">
    <cofactor evidence="1 7">
        <name>heme</name>
        <dbReference type="ChEBI" id="CHEBI:30413"/>
    </cofactor>
</comment>
<keyword evidence="6 7" id="KW-0408">Iron</keyword>
<protein>
    <recommendedName>
        <fullName evidence="11">Cytochrome P450</fullName>
    </recommendedName>
</protein>
<dbReference type="PANTHER" id="PTHR24296">
    <property type="entry name" value="CYTOCHROME P450"/>
    <property type="match status" value="1"/>
</dbReference>
<dbReference type="InterPro" id="IPR017972">
    <property type="entry name" value="Cyt_P450_CS"/>
</dbReference>
<dbReference type="GO" id="GO:0006629">
    <property type="term" value="P:lipid metabolic process"/>
    <property type="evidence" value="ECO:0007669"/>
    <property type="project" value="UniProtKB-ARBA"/>
</dbReference>
<dbReference type="InterPro" id="IPR036396">
    <property type="entry name" value="Cyt_P450_sf"/>
</dbReference>
<keyword evidence="8" id="KW-0503">Monooxygenase</keyword>
<feature type="binding site" description="axial binding residue" evidence="7">
    <location>
        <position position="417"/>
    </location>
    <ligand>
        <name>heme</name>
        <dbReference type="ChEBI" id="CHEBI:30413"/>
    </ligand>
    <ligandPart>
        <name>Fe</name>
        <dbReference type="ChEBI" id="CHEBI:18248"/>
    </ligandPart>
</feature>
<evidence type="ECO:0000256" key="7">
    <source>
        <dbReference type="PIRSR" id="PIRSR602401-1"/>
    </source>
</evidence>
<dbReference type="PRINTS" id="PR00385">
    <property type="entry name" value="P450"/>
</dbReference>
<dbReference type="EMBL" id="AUSU01007362">
    <property type="protein sequence ID" value="EPS60696.1"/>
    <property type="molecule type" value="Genomic_DNA"/>
</dbReference>
<keyword evidence="10" id="KW-1185">Reference proteome</keyword>
<dbReference type="GO" id="GO:0016705">
    <property type="term" value="F:oxidoreductase activity, acting on paired donors, with incorporation or reduction of molecular oxygen"/>
    <property type="evidence" value="ECO:0007669"/>
    <property type="project" value="InterPro"/>
</dbReference>
<dbReference type="GO" id="GO:0020037">
    <property type="term" value="F:heme binding"/>
    <property type="evidence" value="ECO:0007669"/>
    <property type="project" value="InterPro"/>
</dbReference>
<evidence type="ECO:0000256" key="1">
    <source>
        <dbReference type="ARBA" id="ARBA00001971"/>
    </source>
</evidence>
<dbReference type="CDD" id="cd11064">
    <property type="entry name" value="CYP86A"/>
    <property type="match status" value="1"/>
</dbReference>